<dbReference type="EMBL" id="JAMZIH010002068">
    <property type="protein sequence ID" value="KAJ1677688.1"/>
    <property type="molecule type" value="Genomic_DNA"/>
</dbReference>
<reference evidence="1" key="1">
    <citation type="submission" date="2022-06" db="EMBL/GenBank/DDBJ databases">
        <title>Phylogenomic reconstructions and comparative analyses of Kickxellomycotina fungi.</title>
        <authorList>
            <person name="Reynolds N.K."/>
            <person name="Stajich J.E."/>
            <person name="Barry K."/>
            <person name="Grigoriev I.V."/>
            <person name="Crous P."/>
            <person name="Smith M.E."/>
        </authorList>
    </citation>
    <scope>NUCLEOTIDE SEQUENCE</scope>
    <source>
        <strain evidence="1">RSA 2271</strain>
    </source>
</reference>
<evidence type="ECO:0000313" key="2">
    <source>
        <dbReference type="Proteomes" id="UP001145114"/>
    </source>
</evidence>
<dbReference type="Proteomes" id="UP001145114">
    <property type="component" value="Unassembled WGS sequence"/>
</dbReference>
<sequence>KLPETIYAMIRDLLINYARYPSGLRDLKYDADFAIRGLHYGKKEGEEEKGLDPWLLCFAMASREVLDSLYNIQLETIHRGREQLHDLEEVFALHHGQHVSADYVINHLGHLNDMFSIPEACLLADVTQYFIDHDIPFHPRYLAEDIRRCAETIHKGNGLDASPLHSVIMADIDSFLGRAPKLVQHLESLKSAGKNLFLLTNSGFEFVKPSWYSSNRPFRRVDTRFSRTVSRIQPWEFVSRFEEGQVYSGGNLDTFSQLTGWYG</sequence>
<protein>
    <submittedName>
        <fullName evidence="1">Uncharacterized protein</fullName>
    </submittedName>
</protein>
<feature type="non-terminal residue" evidence="1">
    <location>
        <position position="263"/>
    </location>
</feature>
<evidence type="ECO:0000313" key="1">
    <source>
        <dbReference type="EMBL" id="KAJ1677688.1"/>
    </source>
</evidence>
<accession>A0ACC1HPK6</accession>
<feature type="non-terminal residue" evidence="1">
    <location>
        <position position="1"/>
    </location>
</feature>
<gene>
    <name evidence="1" type="ORF">EV182_005634</name>
</gene>
<name>A0ACC1HPK6_9FUNG</name>
<comment type="caution">
    <text evidence="1">The sequence shown here is derived from an EMBL/GenBank/DDBJ whole genome shotgun (WGS) entry which is preliminary data.</text>
</comment>
<proteinExistence type="predicted"/>
<keyword evidence="2" id="KW-1185">Reference proteome</keyword>
<organism evidence="1 2">
    <name type="scientific">Spiromyces aspiralis</name>
    <dbReference type="NCBI Taxonomy" id="68401"/>
    <lineage>
        <taxon>Eukaryota</taxon>
        <taxon>Fungi</taxon>
        <taxon>Fungi incertae sedis</taxon>
        <taxon>Zoopagomycota</taxon>
        <taxon>Kickxellomycotina</taxon>
        <taxon>Kickxellomycetes</taxon>
        <taxon>Kickxellales</taxon>
        <taxon>Kickxellaceae</taxon>
        <taxon>Spiromyces</taxon>
    </lineage>
</organism>